<dbReference type="EMBL" id="FUYV01000012">
    <property type="protein sequence ID" value="SKC17876.1"/>
    <property type="molecule type" value="Genomic_DNA"/>
</dbReference>
<evidence type="ECO:0000313" key="2">
    <source>
        <dbReference type="Proteomes" id="UP000191055"/>
    </source>
</evidence>
<organism evidence="1 2">
    <name type="scientific">Alkalitalea saponilacus</name>
    <dbReference type="NCBI Taxonomy" id="889453"/>
    <lineage>
        <taxon>Bacteria</taxon>
        <taxon>Pseudomonadati</taxon>
        <taxon>Bacteroidota</taxon>
        <taxon>Bacteroidia</taxon>
        <taxon>Marinilabiliales</taxon>
        <taxon>Marinilabiliaceae</taxon>
        <taxon>Alkalitalea</taxon>
    </lineage>
</organism>
<accession>A0A1T5HB38</accession>
<dbReference type="KEGG" id="asx:CDL62_17325"/>
<protein>
    <submittedName>
        <fullName evidence="1">Uncharacterized protein</fullName>
    </submittedName>
</protein>
<evidence type="ECO:0000313" key="1">
    <source>
        <dbReference type="EMBL" id="SKC17876.1"/>
    </source>
</evidence>
<dbReference type="AlphaFoldDB" id="A0A1T5HB38"/>
<dbReference type="Proteomes" id="UP000191055">
    <property type="component" value="Unassembled WGS sequence"/>
</dbReference>
<reference evidence="1 2" key="1">
    <citation type="submission" date="2017-02" db="EMBL/GenBank/DDBJ databases">
        <authorList>
            <person name="Peterson S.W."/>
        </authorList>
    </citation>
    <scope>NUCLEOTIDE SEQUENCE [LARGE SCALE GENOMIC DNA]</scope>
    <source>
        <strain evidence="1 2">DSM 24412</strain>
    </source>
</reference>
<name>A0A1T5HB38_9BACT</name>
<proteinExistence type="predicted"/>
<keyword evidence="2" id="KW-1185">Reference proteome</keyword>
<sequence length="101" mass="11904">MLFFGEIDFSLQNIFFLYKKYYNSCNVVLVYMTLLDSHCMKKSTEINHLEYLNKKGRILRKLIMQLSDEDLLRKLPAPGKHIIKQLKIKTSTISAFLSTRN</sequence>
<gene>
    <name evidence="1" type="ORF">SAMN03080601_02193</name>
</gene>